<dbReference type="EMBL" id="BK015088">
    <property type="protein sequence ID" value="DAD90538.1"/>
    <property type="molecule type" value="Genomic_DNA"/>
</dbReference>
<keyword evidence="1" id="KW-0436">Ligase</keyword>
<accession>A0A8S5N8E4</accession>
<keyword evidence="1" id="KW-0030">Aminoacyl-tRNA synthetase</keyword>
<protein>
    <submittedName>
        <fullName evidence="1">tRNA synthetase B5 domain protein</fullName>
    </submittedName>
</protein>
<name>A0A8S5N8E4_9CAUD</name>
<proteinExistence type="predicted"/>
<reference evidence="1" key="1">
    <citation type="journal article" date="2021" name="Proc. Natl. Acad. Sci. U.S.A.">
        <title>A Catalog of Tens of Thousands of Viruses from Human Metagenomes Reveals Hidden Associations with Chronic Diseases.</title>
        <authorList>
            <person name="Tisza M.J."/>
            <person name="Buck C.B."/>
        </authorList>
    </citation>
    <scope>NUCLEOTIDE SEQUENCE</scope>
    <source>
        <strain evidence="1">CtiBE32</strain>
    </source>
</reference>
<evidence type="ECO:0000313" key="1">
    <source>
        <dbReference type="EMBL" id="DAD90538.1"/>
    </source>
</evidence>
<dbReference type="GO" id="GO:0004812">
    <property type="term" value="F:aminoacyl-tRNA ligase activity"/>
    <property type="evidence" value="ECO:0007669"/>
    <property type="project" value="UniProtKB-KW"/>
</dbReference>
<sequence>MIGSEVSKEDAAAYLRNQGLKAEVSNGVVVAYMPLQDALKPKAMEKLRKMLAGIGYTASCGIKPEVEDDHTD</sequence>
<organism evidence="1">
    <name type="scientific">Myoviridae sp. ctiBE32</name>
    <dbReference type="NCBI Taxonomy" id="2826685"/>
    <lineage>
        <taxon>Viruses</taxon>
        <taxon>Duplodnaviria</taxon>
        <taxon>Heunggongvirae</taxon>
        <taxon>Uroviricota</taxon>
        <taxon>Caudoviricetes</taxon>
    </lineage>
</organism>